<accession>A0A7S2FSB8</accession>
<sequence>MAEVWFCFGYELYVQCSCRDTCYCLQIVRGWFQSISPHVGFASREYNTAKLSSLVSAAPGLIYLSFKRKIFVRKARLPISDGFVSLYGNSHPMLYSNSMVKALAVVFMSEQVAMLSEFSSQKTHRMPWVDFVQLESLGVIAEQCGEKGAYFNSTRCSEIAKNSRFGCLVSHGRRLTFNDHVILQRSGFSPGMKLIMDMNLDAEYLGKFIYAIGGQ</sequence>
<dbReference type="EMBL" id="HBGS01021157">
    <property type="protein sequence ID" value="CAD9410125.1"/>
    <property type="molecule type" value="Transcribed_RNA"/>
</dbReference>
<evidence type="ECO:0000313" key="1">
    <source>
        <dbReference type="EMBL" id="CAD9410125.1"/>
    </source>
</evidence>
<name>A0A7S2FSB8_9STRA</name>
<proteinExistence type="predicted"/>
<protein>
    <submittedName>
        <fullName evidence="1">Uncharacterized protein</fullName>
    </submittedName>
</protein>
<gene>
    <name evidence="1" type="ORF">DSPE1174_LOCUS10852</name>
</gene>
<organism evidence="1">
    <name type="scientific">Octactis speculum</name>
    <dbReference type="NCBI Taxonomy" id="3111310"/>
    <lineage>
        <taxon>Eukaryota</taxon>
        <taxon>Sar</taxon>
        <taxon>Stramenopiles</taxon>
        <taxon>Ochrophyta</taxon>
        <taxon>Dictyochophyceae</taxon>
        <taxon>Dictyochales</taxon>
        <taxon>Dictyochaceae</taxon>
        <taxon>Octactis</taxon>
    </lineage>
</organism>
<reference evidence="1" key="1">
    <citation type="submission" date="2021-01" db="EMBL/GenBank/DDBJ databases">
        <authorList>
            <person name="Corre E."/>
            <person name="Pelletier E."/>
            <person name="Niang G."/>
            <person name="Scheremetjew M."/>
            <person name="Finn R."/>
            <person name="Kale V."/>
            <person name="Holt S."/>
            <person name="Cochrane G."/>
            <person name="Meng A."/>
            <person name="Brown T."/>
            <person name="Cohen L."/>
        </authorList>
    </citation>
    <scope>NUCLEOTIDE SEQUENCE</scope>
    <source>
        <strain evidence="1">CCMP1381</strain>
    </source>
</reference>
<dbReference type="AlphaFoldDB" id="A0A7S2FSB8"/>